<sequence length="429" mass="50452">MTESTAEYGENIKNKITNADRMPHLLDCYRREVELDKDVVKEIRAYMKHFNKIADKPQDLEEVRLLTIEAKKREELKLQAQDYKRRFTNCNRMFELYPGRFFRQLEETSEVDESAITADMQKEFWSQIWVTPQTELRYQDYITERPPPISEAGFPSIDEFKETIKNLGNWKSPGPDGVYNYYIKYMISIHEELYDAVKNMCLGKQVEDGWFYEGTTYLFSKKAKPTSAGHYRPITCMSTLYKLTTRCITEVVKREVEDRVHGDHGWISFNKTVLTEKTVTHNKPDIILAEEKKNRITVVEVGVTCQDNLEQVEIEKKHKYEALKKQMEHHKWNKNTEIRLIPYVMTWDGLVTRHDRNYRQELGVSDRMEGQIQRICLQQTYDFVMRELGIEVMEEIEGWVQGMSRRTIPSLPDPGPMPMAAAPAVLCET</sequence>
<dbReference type="EMBL" id="JAHBMH010000034">
    <property type="protein sequence ID" value="KAK1936883.1"/>
    <property type="molecule type" value="Genomic_DNA"/>
</dbReference>
<reference evidence="2" key="2">
    <citation type="submission" date="2021-05" db="EMBL/GenBank/DDBJ databases">
        <authorList>
            <person name="Pain A."/>
        </authorList>
    </citation>
    <scope>NUCLEOTIDE SEQUENCE</scope>
    <source>
        <strain evidence="2">1802A</strain>
    </source>
</reference>
<feature type="coiled-coil region" evidence="1">
    <location>
        <begin position="66"/>
        <end position="93"/>
    </location>
</feature>
<evidence type="ECO:0000313" key="3">
    <source>
        <dbReference type="Proteomes" id="UP001195914"/>
    </source>
</evidence>
<accession>A0AAD9GEE7</accession>
<keyword evidence="3" id="KW-1185">Reference proteome</keyword>
<proteinExistence type="predicted"/>
<dbReference type="PANTHER" id="PTHR35450">
    <property type="entry name" value="REVERSE TRANSCRIPTASE DOMAIN-CONTAINING PROTEIN"/>
    <property type="match status" value="1"/>
</dbReference>
<keyword evidence="2" id="KW-0808">Transferase</keyword>
<evidence type="ECO:0000313" key="2">
    <source>
        <dbReference type="EMBL" id="KAK1936883.1"/>
    </source>
</evidence>
<protein>
    <submittedName>
        <fullName evidence="2">Reverse transcriptase</fullName>
    </submittedName>
</protein>
<dbReference type="Proteomes" id="UP001195914">
    <property type="component" value="Unassembled WGS sequence"/>
</dbReference>
<keyword evidence="2" id="KW-0548">Nucleotidyltransferase</keyword>
<organism evidence="2 3">
    <name type="scientific">Babesia divergens</name>
    <dbReference type="NCBI Taxonomy" id="32595"/>
    <lineage>
        <taxon>Eukaryota</taxon>
        <taxon>Sar</taxon>
        <taxon>Alveolata</taxon>
        <taxon>Apicomplexa</taxon>
        <taxon>Aconoidasida</taxon>
        <taxon>Piroplasmida</taxon>
        <taxon>Babesiidae</taxon>
        <taxon>Babesia</taxon>
    </lineage>
</organism>
<reference evidence="2" key="1">
    <citation type="journal article" date="2014" name="Nucleic Acids Res.">
        <title>The evolutionary dynamics of variant antigen genes in Babesia reveal a history of genomic innovation underlying host-parasite interaction.</title>
        <authorList>
            <person name="Jackson A.P."/>
            <person name="Otto T.D."/>
            <person name="Darby A."/>
            <person name="Ramaprasad A."/>
            <person name="Xia D."/>
            <person name="Echaide I.E."/>
            <person name="Farber M."/>
            <person name="Gahlot S."/>
            <person name="Gamble J."/>
            <person name="Gupta D."/>
            <person name="Gupta Y."/>
            <person name="Jackson L."/>
            <person name="Malandrin L."/>
            <person name="Malas T.B."/>
            <person name="Moussa E."/>
            <person name="Nair M."/>
            <person name="Reid A.J."/>
            <person name="Sanders M."/>
            <person name="Sharma J."/>
            <person name="Tracey A."/>
            <person name="Quail M.A."/>
            <person name="Weir W."/>
            <person name="Wastling J.M."/>
            <person name="Hall N."/>
            <person name="Willadsen P."/>
            <person name="Lingelbach K."/>
            <person name="Shiels B."/>
            <person name="Tait A."/>
            <person name="Berriman M."/>
            <person name="Allred D.R."/>
            <person name="Pain A."/>
        </authorList>
    </citation>
    <scope>NUCLEOTIDE SEQUENCE</scope>
    <source>
        <strain evidence="2">1802A</strain>
    </source>
</reference>
<evidence type="ECO:0000256" key="1">
    <source>
        <dbReference type="SAM" id="Coils"/>
    </source>
</evidence>
<dbReference type="PANTHER" id="PTHR35450:SF2">
    <property type="entry name" value="REVERSE TRANSCRIPTASE DOMAIN-CONTAINING PROTEIN"/>
    <property type="match status" value="1"/>
</dbReference>
<dbReference type="AlphaFoldDB" id="A0AAD9GEE7"/>
<dbReference type="GO" id="GO:0003964">
    <property type="term" value="F:RNA-directed DNA polymerase activity"/>
    <property type="evidence" value="ECO:0007669"/>
    <property type="project" value="UniProtKB-KW"/>
</dbReference>
<comment type="caution">
    <text evidence="2">The sequence shown here is derived from an EMBL/GenBank/DDBJ whole genome shotgun (WGS) entry which is preliminary data.</text>
</comment>
<keyword evidence="2" id="KW-0695">RNA-directed DNA polymerase</keyword>
<name>A0AAD9GEE7_BABDI</name>
<gene>
    <name evidence="2" type="ORF">X943_002913</name>
</gene>
<keyword evidence="1" id="KW-0175">Coiled coil</keyword>